<organism evidence="3 4">
    <name type="scientific">Ancylobacter dichloromethanicus</name>
    <dbReference type="NCBI Taxonomy" id="518825"/>
    <lineage>
        <taxon>Bacteria</taxon>
        <taxon>Pseudomonadati</taxon>
        <taxon>Pseudomonadota</taxon>
        <taxon>Alphaproteobacteria</taxon>
        <taxon>Hyphomicrobiales</taxon>
        <taxon>Xanthobacteraceae</taxon>
        <taxon>Ancylobacter</taxon>
    </lineage>
</organism>
<dbReference type="InterPro" id="IPR012337">
    <property type="entry name" value="RNaseH-like_sf"/>
</dbReference>
<dbReference type="InterPro" id="IPR001584">
    <property type="entry name" value="Integrase_cat-core"/>
</dbReference>
<protein>
    <submittedName>
        <fullName evidence="3">Transposase</fullName>
    </submittedName>
</protein>
<dbReference type="GO" id="GO:0015074">
    <property type="term" value="P:DNA integration"/>
    <property type="evidence" value="ECO:0007669"/>
    <property type="project" value="InterPro"/>
</dbReference>
<comment type="caution">
    <text evidence="3">The sequence shown here is derived from an EMBL/GenBank/DDBJ whole genome shotgun (WGS) entry which is preliminary data.</text>
</comment>
<dbReference type="Pfam" id="PF00665">
    <property type="entry name" value="rve"/>
    <property type="match status" value="1"/>
</dbReference>
<evidence type="ECO:0000259" key="2">
    <source>
        <dbReference type="PROSITE" id="PS51702"/>
    </source>
</evidence>
<dbReference type="Proteomes" id="UP001143370">
    <property type="component" value="Unassembled WGS sequence"/>
</dbReference>
<reference evidence="3" key="2">
    <citation type="submission" date="2023-01" db="EMBL/GenBank/DDBJ databases">
        <authorList>
            <person name="Sun Q."/>
            <person name="Evtushenko L."/>
        </authorList>
    </citation>
    <scope>NUCLEOTIDE SEQUENCE</scope>
    <source>
        <strain evidence="3">VKM B-2484</strain>
    </source>
</reference>
<dbReference type="InterPro" id="IPR003314">
    <property type="entry name" value="Mu-type_HTH"/>
</dbReference>
<dbReference type="Pfam" id="PF02316">
    <property type="entry name" value="HTH_Tnp_Mu_1"/>
    <property type="match status" value="1"/>
</dbReference>
<dbReference type="PROSITE" id="PS51702">
    <property type="entry name" value="HTH_MU"/>
    <property type="match status" value="1"/>
</dbReference>
<dbReference type="PANTHER" id="PTHR35004">
    <property type="entry name" value="TRANSPOSASE RV3428C-RELATED"/>
    <property type="match status" value="1"/>
</dbReference>
<dbReference type="AlphaFoldDB" id="A0A9W6N1Z1"/>
<dbReference type="GO" id="GO:0003677">
    <property type="term" value="F:DNA binding"/>
    <property type="evidence" value="ECO:0007669"/>
    <property type="project" value="InterPro"/>
</dbReference>
<keyword evidence="4" id="KW-1185">Reference proteome</keyword>
<feature type="domain" description="HTH Mu-type" evidence="2">
    <location>
        <begin position="4"/>
        <end position="70"/>
    </location>
</feature>
<dbReference type="Pfam" id="PF09299">
    <property type="entry name" value="Mu-transpos_C"/>
    <property type="match status" value="1"/>
</dbReference>
<dbReference type="RefSeq" id="WP_213368067.1">
    <property type="nucleotide sequence ID" value="NZ_BSFJ01000054.1"/>
</dbReference>
<dbReference type="Gene3D" id="1.10.10.10">
    <property type="entry name" value="Winged helix-like DNA-binding domain superfamily/Winged helix DNA-binding domain"/>
    <property type="match status" value="1"/>
</dbReference>
<dbReference type="SUPFAM" id="SSF46955">
    <property type="entry name" value="Putative DNA-binding domain"/>
    <property type="match status" value="1"/>
</dbReference>
<gene>
    <name evidence="3" type="primary">tnpA</name>
    <name evidence="3" type="ORF">GCM10017643_48170</name>
</gene>
<dbReference type="PROSITE" id="PS50994">
    <property type="entry name" value="INTEGRASE"/>
    <property type="match status" value="1"/>
</dbReference>
<name>A0A9W6N1Z1_9HYPH</name>
<dbReference type="SUPFAM" id="SSF53098">
    <property type="entry name" value="Ribonuclease H-like"/>
    <property type="match status" value="1"/>
</dbReference>
<dbReference type="InterPro" id="IPR036388">
    <property type="entry name" value="WH-like_DNA-bd_sf"/>
</dbReference>
<proteinExistence type="predicted"/>
<dbReference type="InterPro" id="IPR036397">
    <property type="entry name" value="RNaseH_sf"/>
</dbReference>
<dbReference type="InterPro" id="IPR015378">
    <property type="entry name" value="Transposase-like_Mu_C"/>
</dbReference>
<sequence>MSEVWKTAAGWAAEKLPGLPETESGIVRRAKADGWSFRSRAAAGGGREYPLAVLPEGARVEFARRQIAAVDLPASFMTDAEAESEAQELSQSAAEQRDARLVILAALDRFTADSGLSRREADAHFCAAYSAGAIEVAPWVRASVKSIARATLFRWRAARKAGETHRLAVDKGAARRNRGALDVANGGAVRNTILAAMAKNSYLSGDHIRAIVVDRFGSTLDVGHAQAPVPSARTFQIVLKRWRETYSAELLALTDPDAFKNRLRVSGRSAHLVSRCNELWTIDASPADVLTKDGRHSVYVAVDVFSRRMIVFVSKTPSSTAVGLLMRRAILEWGVPERVKTDNGSDFVAKFTQRVLAALGIDVELSAPFSPWQKGTVERAIGTLQRDLMRTLPGFVGHSVADRKAIEGRKAFAQRLGTDVDKAFSVDLTPAELQDYCDRWARDRYANRPHRGLDGATPFQVASADRTPIRSVDARALDMLLAPVAGRNGLRTVGKEGVQIDRTFYIAAGVMPGTEVLVRMDPADMGRAYLFDAAGETFLGEAIAPELAGVDPAEAVARAQAAQKAFMAEGTAELRKTKFKARDFADAILRQSTAQAGTLIAFPKREEAHSTPAIAAATDAMTAPAPRPTPASVIDMQRQLLAEENVAPLRRAETAHDRWKRAGAIAARLKAGEPVNPADLMWLGGYREGPEYRGYAATWGDPLEEENPAEAGL</sequence>
<evidence type="ECO:0000313" key="3">
    <source>
        <dbReference type="EMBL" id="GLK74698.1"/>
    </source>
</evidence>
<reference evidence="3" key="1">
    <citation type="journal article" date="2014" name="Int. J. Syst. Evol. Microbiol.">
        <title>Complete genome sequence of Corynebacterium casei LMG S-19264T (=DSM 44701T), isolated from a smear-ripened cheese.</title>
        <authorList>
            <consortium name="US DOE Joint Genome Institute (JGI-PGF)"/>
            <person name="Walter F."/>
            <person name="Albersmeier A."/>
            <person name="Kalinowski J."/>
            <person name="Ruckert C."/>
        </authorList>
    </citation>
    <scope>NUCLEOTIDE SEQUENCE</scope>
    <source>
        <strain evidence="3">VKM B-2484</strain>
    </source>
</reference>
<dbReference type="Gene3D" id="3.30.420.10">
    <property type="entry name" value="Ribonuclease H-like superfamily/Ribonuclease H"/>
    <property type="match status" value="1"/>
</dbReference>
<accession>A0A9W6N1Z1</accession>
<evidence type="ECO:0000259" key="1">
    <source>
        <dbReference type="PROSITE" id="PS50994"/>
    </source>
</evidence>
<dbReference type="InterPro" id="IPR009061">
    <property type="entry name" value="DNA-bd_dom_put_sf"/>
</dbReference>
<dbReference type="PANTHER" id="PTHR35004:SF7">
    <property type="entry name" value="INTEGRASE PROTEIN"/>
    <property type="match status" value="1"/>
</dbReference>
<feature type="domain" description="Integrase catalytic" evidence="1">
    <location>
        <begin position="272"/>
        <end position="466"/>
    </location>
</feature>
<evidence type="ECO:0000313" key="4">
    <source>
        <dbReference type="Proteomes" id="UP001143370"/>
    </source>
</evidence>
<dbReference type="EMBL" id="BSFJ01000054">
    <property type="protein sequence ID" value="GLK74698.1"/>
    <property type="molecule type" value="Genomic_DNA"/>
</dbReference>